<dbReference type="Proteomes" id="UP000014535">
    <property type="component" value="Unassembled WGS sequence"/>
</dbReference>
<evidence type="ECO:0000313" key="1">
    <source>
        <dbReference type="EMBL" id="EPI73897.1"/>
    </source>
</evidence>
<comment type="caution">
    <text evidence="1">The sequence shown here is derived from an EMBL/GenBank/DDBJ whole genome shotgun (WGS) entry which is preliminary data.</text>
</comment>
<gene>
    <name evidence="1" type="ORF">A673_01362</name>
</gene>
<accession>A0A656IM01</accession>
<proteinExistence type="predicted"/>
<organism evidence="1 2">
    <name type="scientific">Salmonella enteritidis (strain 2009K0958)</name>
    <dbReference type="NCBI Taxonomy" id="1192586"/>
    <lineage>
        <taxon>Bacteria</taxon>
        <taxon>Pseudomonadati</taxon>
        <taxon>Pseudomonadota</taxon>
        <taxon>Gammaproteobacteria</taxon>
        <taxon>Enterobacterales</taxon>
        <taxon>Enterobacteriaceae</taxon>
        <taxon>Salmonella</taxon>
    </lineage>
</organism>
<protein>
    <submittedName>
        <fullName evidence="1">Uncharacterized protein</fullName>
    </submittedName>
</protein>
<evidence type="ECO:0000313" key="2">
    <source>
        <dbReference type="Proteomes" id="UP000014535"/>
    </source>
</evidence>
<dbReference type="AlphaFoldDB" id="A0A656IM01"/>
<name>A0A656IM01_SALE2</name>
<sequence>MTQNIRKEENEDVVFICAVRCGAVWSRFSQISFQHKSAVIALRNN</sequence>
<dbReference type="EMBL" id="ATFT01000023">
    <property type="protein sequence ID" value="EPI73897.1"/>
    <property type="molecule type" value="Genomic_DNA"/>
</dbReference>
<reference evidence="1 2" key="1">
    <citation type="submission" date="2013-04" db="EMBL/GenBank/DDBJ databases">
        <authorList>
            <person name="McClelland M."/>
            <person name="Porwollik S."/>
            <person name="Desai P."/>
            <person name="Cheng P."/>
            <person name="Wollam A."/>
            <person name="Pepin K."/>
            <person name="Palsikar V.B."/>
            <person name="Fulton L."/>
            <person name="Fulton R."/>
            <person name="Delehaunty K."/>
            <person name="Fronick C."/>
            <person name="Godfrey J."/>
            <person name="Waligorski J."/>
            <person name="Appelbaum E."/>
            <person name="Tomlinson C."/>
            <person name="Warren W."/>
            <person name="Sodergren E."/>
            <person name="Weinstock G."/>
            <person name="Wilson R.K."/>
        </authorList>
    </citation>
    <scope>NUCLEOTIDE SEQUENCE [LARGE SCALE GENOMIC DNA]</scope>
    <source>
        <strain evidence="1 2">2009K0958</strain>
    </source>
</reference>